<evidence type="ECO:0000313" key="2">
    <source>
        <dbReference type="Proteomes" id="UP000594263"/>
    </source>
</evidence>
<dbReference type="EnsemblPlants" id="Kaladp0062s0185.1.v1.1">
    <property type="protein sequence ID" value="Kaladp0062s0185.1.v1.1.CDS.1"/>
    <property type="gene ID" value="Kaladp0062s0185.v1.1"/>
</dbReference>
<dbReference type="Proteomes" id="UP000594263">
    <property type="component" value="Unplaced"/>
</dbReference>
<reference evidence="1" key="1">
    <citation type="submission" date="2021-01" db="UniProtKB">
        <authorList>
            <consortium name="EnsemblPlants"/>
        </authorList>
    </citation>
    <scope>IDENTIFICATION</scope>
</reference>
<sequence>MPSKVYQYTSSSGLNLLHGQRKLVPTVTSCRPENVSCKAFRVHSHKDVFPISYLTLSHPKEFQNFIPETT</sequence>
<evidence type="ECO:0000313" key="1">
    <source>
        <dbReference type="EnsemblPlants" id="Kaladp0062s0185.1.v1.1.CDS.1"/>
    </source>
</evidence>
<accession>A0A7N0UEE3</accession>
<proteinExistence type="predicted"/>
<keyword evidence="2" id="KW-1185">Reference proteome</keyword>
<name>A0A7N0UEE3_KALFE</name>
<dbReference type="Gramene" id="Kaladp0062s0185.1.v1.1">
    <property type="protein sequence ID" value="Kaladp0062s0185.1.v1.1.CDS.1"/>
    <property type="gene ID" value="Kaladp0062s0185.v1.1"/>
</dbReference>
<protein>
    <submittedName>
        <fullName evidence="1">Uncharacterized protein</fullName>
    </submittedName>
</protein>
<organism evidence="1 2">
    <name type="scientific">Kalanchoe fedtschenkoi</name>
    <name type="common">Lavender scallops</name>
    <name type="synonym">South American air plant</name>
    <dbReference type="NCBI Taxonomy" id="63787"/>
    <lineage>
        <taxon>Eukaryota</taxon>
        <taxon>Viridiplantae</taxon>
        <taxon>Streptophyta</taxon>
        <taxon>Embryophyta</taxon>
        <taxon>Tracheophyta</taxon>
        <taxon>Spermatophyta</taxon>
        <taxon>Magnoliopsida</taxon>
        <taxon>eudicotyledons</taxon>
        <taxon>Gunneridae</taxon>
        <taxon>Pentapetalae</taxon>
        <taxon>Saxifragales</taxon>
        <taxon>Crassulaceae</taxon>
        <taxon>Kalanchoe</taxon>
    </lineage>
</organism>
<dbReference type="AlphaFoldDB" id="A0A7N0UEE3"/>